<dbReference type="PANTHER" id="PTHR32278:SF135">
    <property type="entry name" value="F-BOX PROTEIN PP2-B12"/>
    <property type="match status" value="1"/>
</dbReference>
<name>A0A978V389_ZIZJJ</name>
<gene>
    <name evidence="2" type="ORF">FEM48_Zijuj07G0072900</name>
</gene>
<dbReference type="Pfam" id="PF14299">
    <property type="entry name" value="PP2"/>
    <property type="match status" value="2"/>
</dbReference>
<evidence type="ECO:0000313" key="3">
    <source>
        <dbReference type="Proteomes" id="UP000813462"/>
    </source>
</evidence>
<dbReference type="SMART" id="SM00256">
    <property type="entry name" value="FBOX"/>
    <property type="match status" value="2"/>
</dbReference>
<evidence type="ECO:0000313" key="2">
    <source>
        <dbReference type="EMBL" id="KAH7521822.1"/>
    </source>
</evidence>
<dbReference type="SUPFAM" id="SSF81383">
    <property type="entry name" value="F-box domain"/>
    <property type="match status" value="2"/>
</dbReference>
<feature type="domain" description="F-box" evidence="1">
    <location>
        <begin position="1"/>
        <end position="46"/>
    </location>
</feature>
<accession>A0A978V389</accession>
<dbReference type="PANTHER" id="PTHR32278">
    <property type="entry name" value="F-BOX DOMAIN-CONTAINING PROTEIN"/>
    <property type="match status" value="1"/>
</dbReference>
<reference evidence="2" key="1">
    <citation type="journal article" date="2021" name="Front. Plant Sci.">
        <title>Chromosome-Scale Genome Assembly for Chinese Sour Jujube and Insights Into Its Genome Evolution and Domestication Signature.</title>
        <authorList>
            <person name="Shen L.-Y."/>
            <person name="Luo H."/>
            <person name="Wang X.-L."/>
            <person name="Wang X.-M."/>
            <person name="Qiu X.-J."/>
            <person name="Liu H."/>
            <person name="Zhou S.-S."/>
            <person name="Jia K.-H."/>
            <person name="Nie S."/>
            <person name="Bao Y.-T."/>
            <person name="Zhang R.-G."/>
            <person name="Yun Q.-Z."/>
            <person name="Chai Y.-H."/>
            <person name="Lu J.-Y."/>
            <person name="Li Y."/>
            <person name="Zhao S.-W."/>
            <person name="Mao J.-F."/>
            <person name="Jia S.-G."/>
            <person name="Mao Y.-M."/>
        </authorList>
    </citation>
    <scope>NUCLEOTIDE SEQUENCE</scope>
    <source>
        <strain evidence="2">AT0</strain>
        <tissue evidence="2">Leaf</tissue>
    </source>
</reference>
<dbReference type="Gene3D" id="1.20.1280.50">
    <property type="match status" value="2"/>
</dbReference>
<dbReference type="Proteomes" id="UP000813462">
    <property type="component" value="Unassembled WGS sequence"/>
</dbReference>
<sequence length="592" mass="68226">MEITQLPEECISHIMSFTSPKDACRSSLVCPLFRTAIDSDVVWRKFLPHDYHQILSNSALASSVASLSKKDLFFHLCDNPIIIDGDKNMSFKIDKESGKKYYMLGARRLSIFLGDIPFCWVWNSSPEMSRFYEVVELWIISWLDIKARIETNILSPKTTYGAYFVYKLNAYSHGFEKKPVEFQVYFEGEEEVHGHGGRHGVFLDPSKDEQQLCRDRGDGWMEVEMGEFYNDGGEDHQVVVCSLMETDDHTVKRGLIVEGIEFRPKFAVSPSTSVLFVSLDESGLVHRPTIFGIMNHDFWNQKMEIAKLPEECISHIISFTSPKDACRSSLVCPLFRSASDSDVVWRKFLPHDYHQILSNSASASSMDSLSRKKLYFHLCDNPIIIDSDQNMSFKINKESGKKCYMIGARRLSIPWGVTPAYWRWPSLPAESRFSRVAVMELEWWLDIKGRMETNILSPKTTYGAYFVYKFNERSRGFEGNPVDFQIYFEGEEEVDERMVGSRELLNRQMRRSRVSLNGQMGRSRVFLNPSEDERQIIRVREDGWLEVEMGEFFNDGGDDHRVVVCRLMETDSCVTKIGLVVEGIEFRPKSGT</sequence>
<protein>
    <recommendedName>
        <fullName evidence="1">F-box domain-containing protein</fullName>
    </recommendedName>
</protein>
<dbReference type="PROSITE" id="PS50181">
    <property type="entry name" value="FBOX"/>
    <property type="match status" value="2"/>
</dbReference>
<dbReference type="AlphaFoldDB" id="A0A978V389"/>
<organism evidence="2 3">
    <name type="scientific">Ziziphus jujuba var. spinosa</name>
    <dbReference type="NCBI Taxonomy" id="714518"/>
    <lineage>
        <taxon>Eukaryota</taxon>
        <taxon>Viridiplantae</taxon>
        <taxon>Streptophyta</taxon>
        <taxon>Embryophyta</taxon>
        <taxon>Tracheophyta</taxon>
        <taxon>Spermatophyta</taxon>
        <taxon>Magnoliopsida</taxon>
        <taxon>eudicotyledons</taxon>
        <taxon>Gunneridae</taxon>
        <taxon>Pentapetalae</taxon>
        <taxon>rosids</taxon>
        <taxon>fabids</taxon>
        <taxon>Rosales</taxon>
        <taxon>Rhamnaceae</taxon>
        <taxon>Paliureae</taxon>
        <taxon>Ziziphus</taxon>
    </lineage>
</organism>
<dbReference type="InterPro" id="IPR025886">
    <property type="entry name" value="PP2-like"/>
</dbReference>
<dbReference type="EMBL" id="JAEACU010000007">
    <property type="protein sequence ID" value="KAH7521822.1"/>
    <property type="molecule type" value="Genomic_DNA"/>
</dbReference>
<dbReference type="Pfam" id="PF00646">
    <property type="entry name" value="F-box"/>
    <property type="match status" value="2"/>
</dbReference>
<dbReference type="CDD" id="cd22162">
    <property type="entry name" value="F-box_AtSKIP3-like"/>
    <property type="match status" value="2"/>
</dbReference>
<dbReference type="InterPro" id="IPR001810">
    <property type="entry name" value="F-box_dom"/>
</dbReference>
<comment type="caution">
    <text evidence="2">The sequence shown here is derived from an EMBL/GenBank/DDBJ whole genome shotgun (WGS) entry which is preliminary data.</text>
</comment>
<proteinExistence type="predicted"/>
<dbReference type="InterPro" id="IPR036047">
    <property type="entry name" value="F-box-like_dom_sf"/>
</dbReference>
<feature type="domain" description="F-box" evidence="1">
    <location>
        <begin position="302"/>
        <end position="348"/>
    </location>
</feature>
<evidence type="ECO:0000259" key="1">
    <source>
        <dbReference type="PROSITE" id="PS50181"/>
    </source>
</evidence>